<dbReference type="PANTHER" id="PTHR43033:SF1">
    <property type="entry name" value="TRNA(ILE)-LYSIDINE SYNTHASE-RELATED"/>
    <property type="match status" value="1"/>
</dbReference>
<evidence type="ECO:0000256" key="4">
    <source>
        <dbReference type="ARBA" id="ARBA00022694"/>
    </source>
</evidence>
<comment type="subcellular location">
    <subcellularLocation>
        <location evidence="1 8">Cytoplasm</location>
    </subcellularLocation>
</comment>
<dbReference type="InterPro" id="IPR015262">
    <property type="entry name" value="tRNA_Ile_lys_synt_subst-bd"/>
</dbReference>
<evidence type="ECO:0000313" key="13">
    <source>
        <dbReference type="Proteomes" id="UP000190867"/>
    </source>
</evidence>
<dbReference type="NCBIfam" id="TIGR02433">
    <property type="entry name" value="lysidine_TilS_C"/>
    <property type="match status" value="1"/>
</dbReference>
<dbReference type="SUPFAM" id="SSF56037">
    <property type="entry name" value="PheT/TilS domain"/>
    <property type="match status" value="1"/>
</dbReference>
<keyword evidence="13" id="KW-1185">Reference proteome</keyword>
<dbReference type="GO" id="GO:0032267">
    <property type="term" value="F:tRNA(Ile)-lysidine synthase activity"/>
    <property type="evidence" value="ECO:0007669"/>
    <property type="project" value="UniProtKB-EC"/>
</dbReference>
<accession>A0A1T0AVW4</accession>
<dbReference type="Pfam" id="PF11734">
    <property type="entry name" value="TilS_C"/>
    <property type="match status" value="1"/>
</dbReference>
<feature type="binding site" evidence="8">
    <location>
        <begin position="26"/>
        <end position="31"/>
    </location>
    <ligand>
        <name>ATP</name>
        <dbReference type="ChEBI" id="CHEBI:30616"/>
    </ligand>
</feature>
<comment type="domain">
    <text evidence="8">The N-terminal region contains the highly conserved SGGXDS motif, predicted to be a P-loop motif involved in ATP binding.</text>
</comment>
<dbReference type="EC" id="6.3.4.19" evidence="8"/>
<dbReference type="Pfam" id="PF09179">
    <property type="entry name" value="TilS"/>
    <property type="match status" value="1"/>
</dbReference>
<evidence type="ECO:0000256" key="3">
    <source>
        <dbReference type="ARBA" id="ARBA00022598"/>
    </source>
</evidence>
<feature type="domain" description="tRNA(Ile)-lysidine synthase substrate-binding" evidence="10">
    <location>
        <begin position="242"/>
        <end position="308"/>
    </location>
</feature>
<comment type="caution">
    <text evidence="12">The sequence shown here is derived from an EMBL/GenBank/DDBJ whole genome shotgun (WGS) entry which is preliminary data.</text>
</comment>
<dbReference type="AlphaFoldDB" id="A0A1T0AVW4"/>
<dbReference type="CDD" id="cd01992">
    <property type="entry name" value="TilS_N"/>
    <property type="match status" value="1"/>
</dbReference>
<evidence type="ECO:0000256" key="5">
    <source>
        <dbReference type="ARBA" id="ARBA00022741"/>
    </source>
</evidence>
<dbReference type="EMBL" id="MUYA01000001">
    <property type="protein sequence ID" value="OOS00843.1"/>
    <property type="molecule type" value="Genomic_DNA"/>
</dbReference>
<evidence type="ECO:0000313" key="12">
    <source>
        <dbReference type="EMBL" id="OOS00843.1"/>
    </source>
</evidence>
<dbReference type="RefSeq" id="WP_078235800.1">
    <property type="nucleotide sequence ID" value="NZ_MUYA01000001.1"/>
</dbReference>
<dbReference type="OrthoDB" id="9807403at2"/>
<dbReference type="Proteomes" id="UP000190867">
    <property type="component" value="Unassembled WGS sequence"/>
</dbReference>
<evidence type="ECO:0000256" key="2">
    <source>
        <dbReference type="ARBA" id="ARBA00022490"/>
    </source>
</evidence>
<dbReference type="InterPro" id="IPR011063">
    <property type="entry name" value="TilS/TtcA_N"/>
</dbReference>
<proteinExistence type="inferred from homology"/>
<evidence type="ECO:0000259" key="10">
    <source>
        <dbReference type="Pfam" id="PF09179"/>
    </source>
</evidence>
<dbReference type="SUPFAM" id="SSF52402">
    <property type="entry name" value="Adenine nucleotide alpha hydrolases-like"/>
    <property type="match status" value="1"/>
</dbReference>
<evidence type="ECO:0000256" key="7">
    <source>
        <dbReference type="ARBA" id="ARBA00048539"/>
    </source>
</evidence>
<name>A0A1T0AVW4_9PAST</name>
<dbReference type="InterPro" id="IPR012796">
    <property type="entry name" value="Lysidine-tRNA-synth_C"/>
</dbReference>
<feature type="domain" description="Lysidine-tRNA(Ile) synthetase C-terminal" evidence="11">
    <location>
        <begin position="383"/>
        <end position="418"/>
    </location>
</feature>
<evidence type="ECO:0000256" key="8">
    <source>
        <dbReference type="HAMAP-Rule" id="MF_01161"/>
    </source>
</evidence>
<keyword evidence="5 8" id="KW-0547">Nucleotide-binding</keyword>
<dbReference type="PANTHER" id="PTHR43033">
    <property type="entry name" value="TRNA(ILE)-LYSIDINE SYNTHASE-RELATED"/>
    <property type="match status" value="1"/>
</dbReference>
<dbReference type="GO" id="GO:0005737">
    <property type="term" value="C:cytoplasm"/>
    <property type="evidence" value="ECO:0007669"/>
    <property type="project" value="UniProtKB-SubCell"/>
</dbReference>
<dbReference type="NCBIfam" id="TIGR02432">
    <property type="entry name" value="lysidine_TilS_N"/>
    <property type="match status" value="1"/>
</dbReference>
<comment type="catalytic activity">
    <reaction evidence="7 8">
        <text>cytidine(34) in tRNA(Ile2) + L-lysine + ATP = lysidine(34) in tRNA(Ile2) + AMP + diphosphate + H(+)</text>
        <dbReference type="Rhea" id="RHEA:43744"/>
        <dbReference type="Rhea" id="RHEA-COMP:10625"/>
        <dbReference type="Rhea" id="RHEA-COMP:10670"/>
        <dbReference type="ChEBI" id="CHEBI:15378"/>
        <dbReference type="ChEBI" id="CHEBI:30616"/>
        <dbReference type="ChEBI" id="CHEBI:32551"/>
        <dbReference type="ChEBI" id="CHEBI:33019"/>
        <dbReference type="ChEBI" id="CHEBI:82748"/>
        <dbReference type="ChEBI" id="CHEBI:83665"/>
        <dbReference type="ChEBI" id="CHEBI:456215"/>
        <dbReference type="EC" id="6.3.4.19"/>
    </reaction>
</comment>
<organism evidence="12 13">
    <name type="scientific">Haemophilus paracuniculus</name>
    <dbReference type="NCBI Taxonomy" id="734"/>
    <lineage>
        <taxon>Bacteria</taxon>
        <taxon>Pseudomonadati</taxon>
        <taxon>Pseudomonadota</taxon>
        <taxon>Gammaproteobacteria</taxon>
        <taxon>Pasteurellales</taxon>
        <taxon>Pasteurellaceae</taxon>
        <taxon>Haemophilus</taxon>
    </lineage>
</organism>
<evidence type="ECO:0000256" key="1">
    <source>
        <dbReference type="ARBA" id="ARBA00004496"/>
    </source>
</evidence>
<sequence>MINLRTYLQTQIEQHFPHAHFVIGLSGGVDSVVLLHLFRQLNVEVRAIHIHHGLSPNADSWADFCHALCQRWQIPCVVRKVKVQGEKGVEGNAREARYQALGEQIQADEILVTAHHLDDQAETFLLALKRGSGVKGLSAMQAVSYRQNLTLFRPLLGISKADLINYAKQQDLLYIQDESNQINDFDRNFLRNEILPALNQRWQHFNQMIARSAQHCAEQQTLLEELLAEELNKFADVQRKSLNIAEFPYFSHAKQKQLIRLWLTRHQIPMPTTAQLQQILEQLISAKQDKNPQLQLGKIWLRRYQQRIFLTPTLHDFKHFVATLKPHQSLTLPDNLGQLNHLQTTLSFKKNGQTTRLNLPTELQQSELTIKLYHSGKVERYQTPQREDIKKLYQQAQIPVWERARTVLVFTEQKLLYIFSDRHLKDEKFDN</sequence>
<feature type="domain" description="tRNA(Ile)-lysidine/2-thiocytidine synthase N-terminal" evidence="9">
    <location>
        <begin position="21"/>
        <end position="193"/>
    </location>
</feature>
<keyword evidence="4 8" id="KW-0819">tRNA processing</keyword>
<dbReference type="Gene3D" id="3.40.50.620">
    <property type="entry name" value="HUPs"/>
    <property type="match status" value="1"/>
</dbReference>
<keyword evidence="2 8" id="KW-0963">Cytoplasm</keyword>
<protein>
    <recommendedName>
        <fullName evidence="8">tRNA(Ile)-lysidine synthase</fullName>
        <ecNumber evidence="8">6.3.4.19</ecNumber>
    </recommendedName>
    <alternativeName>
        <fullName evidence="8">tRNA(Ile)-2-lysyl-cytidine synthase</fullName>
    </alternativeName>
    <alternativeName>
        <fullName evidence="8">tRNA(Ile)-lysidine synthetase</fullName>
    </alternativeName>
</protein>
<keyword evidence="6 8" id="KW-0067">ATP-binding</keyword>
<reference evidence="12 13" key="1">
    <citation type="submission" date="2017-02" db="EMBL/GenBank/DDBJ databases">
        <title>Draft genome sequence of Haemophilus paracuniculus CCUG 43573 type strain.</title>
        <authorList>
            <person name="Engstrom-Jakobsson H."/>
            <person name="Salva-Serra F."/>
            <person name="Thorell K."/>
            <person name="Gonzales-Siles L."/>
            <person name="Karlsson R."/>
            <person name="Boulund F."/>
            <person name="Engstrand L."/>
            <person name="Kristiansson E."/>
            <person name="Moore E."/>
        </authorList>
    </citation>
    <scope>NUCLEOTIDE SEQUENCE [LARGE SCALE GENOMIC DNA]</scope>
    <source>
        <strain evidence="12 13">CCUG 43573</strain>
    </source>
</reference>
<keyword evidence="3 8" id="KW-0436">Ligase</keyword>
<dbReference type="InterPro" id="IPR012795">
    <property type="entry name" value="tRNA_Ile_lys_synt_N"/>
</dbReference>
<dbReference type="GO" id="GO:0006400">
    <property type="term" value="P:tRNA modification"/>
    <property type="evidence" value="ECO:0007669"/>
    <property type="project" value="UniProtKB-UniRule"/>
</dbReference>
<dbReference type="GO" id="GO:0005524">
    <property type="term" value="F:ATP binding"/>
    <property type="evidence" value="ECO:0007669"/>
    <property type="project" value="UniProtKB-UniRule"/>
</dbReference>
<comment type="function">
    <text evidence="8">Ligates lysine onto the cytidine present at position 34 of the AUA codon-specific tRNA(Ile) that contains the anticodon CAU, in an ATP-dependent manner. Cytidine is converted to lysidine, thus changing the amino acid specificity of the tRNA from methionine to isoleucine.</text>
</comment>
<dbReference type="InterPro" id="IPR014729">
    <property type="entry name" value="Rossmann-like_a/b/a_fold"/>
</dbReference>
<dbReference type="InterPro" id="IPR012094">
    <property type="entry name" value="tRNA_Ile_lys_synt"/>
</dbReference>
<evidence type="ECO:0000256" key="6">
    <source>
        <dbReference type="ARBA" id="ARBA00022840"/>
    </source>
</evidence>
<dbReference type="Gene3D" id="1.20.59.20">
    <property type="match status" value="1"/>
</dbReference>
<dbReference type="Pfam" id="PF01171">
    <property type="entry name" value="ATP_bind_3"/>
    <property type="match status" value="1"/>
</dbReference>
<evidence type="ECO:0000259" key="9">
    <source>
        <dbReference type="Pfam" id="PF01171"/>
    </source>
</evidence>
<evidence type="ECO:0000259" key="11">
    <source>
        <dbReference type="Pfam" id="PF11734"/>
    </source>
</evidence>
<dbReference type="SUPFAM" id="SSF82829">
    <property type="entry name" value="MesJ substrate recognition domain-like"/>
    <property type="match status" value="1"/>
</dbReference>
<gene>
    <name evidence="8" type="primary">tilS</name>
    <name evidence="12" type="ORF">B0187_00680</name>
</gene>
<dbReference type="STRING" id="734.B0187_00680"/>
<dbReference type="HAMAP" id="MF_01161">
    <property type="entry name" value="tRNA_Ile_lys_synt"/>
    <property type="match status" value="1"/>
</dbReference>
<comment type="similarity">
    <text evidence="8">Belongs to the tRNA(Ile)-lysidine synthase family.</text>
</comment>